<dbReference type="Pfam" id="PF09956">
    <property type="entry name" value="Phage_cement_2"/>
    <property type="match status" value="1"/>
</dbReference>
<protein>
    <submittedName>
        <fullName evidence="2">DUF2190 family protein</fullName>
    </submittedName>
</protein>
<dbReference type="Proteomes" id="UP001139028">
    <property type="component" value="Unassembled WGS sequence"/>
</dbReference>
<dbReference type="AlphaFoldDB" id="A0A9X2EPH2"/>
<reference evidence="2" key="1">
    <citation type="journal article" date="2022" name="Arch. Microbiol.">
        <title>Microbulbifer okhotskensis sp. nov., isolated from a deep bottom sediment of the Okhotsk Sea.</title>
        <authorList>
            <person name="Romanenko L."/>
            <person name="Kurilenko V."/>
            <person name="Otstavnykh N."/>
            <person name="Velansky P."/>
            <person name="Isaeva M."/>
            <person name="Mikhailov V."/>
        </authorList>
    </citation>
    <scope>NUCLEOTIDE SEQUENCE</scope>
    <source>
        <strain evidence="2">OS29</strain>
    </source>
</reference>
<feature type="chain" id="PRO_5040743574" evidence="1">
    <location>
        <begin position="24"/>
        <end position="110"/>
    </location>
</feature>
<dbReference type="InterPro" id="IPR011231">
    <property type="entry name" value="Phage_VT1-Sakai_H0018"/>
</dbReference>
<accession>A0A9X2EPH2</accession>
<dbReference type="RefSeq" id="WP_252469465.1">
    <property type="nucleotide sequence ID" value="NZ_JALBWM010000059.1"/>
</dbReference>
<evidence type="ECO:0000256" key="1">
    <source>
        <dbReference type="SAM" id="SignalP"/>
    </source>
</evidence>
<evidence type="ECO:0000313" key="3">
    <source>
        <dbReference type="Proteomes" id="UP001139028"/>
    </source>
</evidence>
<keyword evidence="1" id="KW-0732">Signal</keyword>
<organism evidence="2 3">
    <name type="scientific">Microbulbifer okhotskensis</name>
    <dbReference type="NCBI Taxonomy" id="2926617"/>
    <lineage>
        <taxon>Bacteria</taxon>
        <taxon>Pseudomonadati</taxon>
        <taxon>Pseudomonadota</taxon>
        <taxon>Gammaproteobacteria</taxon>
        <taxon>Cellvibrionales</taxon>
        <taxon>Microbulbiferaceae</taxon>
        <taxon>Microbulbifer</taxon>
    </lineage>
</organism>
<comment type="caution">
    <text evidence="2">The sequence shown here is derived from an EMBL/GenBank/DDBJ whole genome shotgun (WGS) entry which is preliminary data.</text>
</comment>
<evidence type="ECO:0000313" key="2">
    <source>
        <dbReference type="EMBL" id="MCO1335365.1"/>
    </source>
</evidence>
<dbReference type="EMBL" id="JALBWM010000059">
    <property type="protein sequence ID" value="MCO1335365.1"/>
    <property type="molecule type" value="Genomic_DNA"/>
</dbReference>
<keyword evidence="3" id="KW-1185">Reference proteome</keyword>
<feature type="signal peptide" evidence="1">
    <location>
        <begin position="1"/>
        <end position="23"/>
    </location>
</feature>
<gene>
    <name evidence="2" type="ORF">MO867_13585</name>
</gene>
<sequence length="110" mass="10607">MQSIPLLTLTLAATAAISAGRFAAGNGTTASAGGNTLGVSRCSAEAGEDFPVDVIGTAQVTAAGAIAVDDEIEVGTEGKAATKSSGVTVARALQAASSDGDSIEVLLIAN</sequence>
<name>A0A9X2EPH2_9GAMM</name>
<proteinExistence type="predicted"/>